<proteinExistence type="predicted"/>
<evidence type="ECO:0000256" key="1">
    <source>
        <dbReference type="SAM" id="Coils"/>
    </source>
</evidence>
<dbReference type="Proteomes" id="UP000689195">
    <property type="component" value="Unassembled WGS sequence"/>
</dbReference>
<keyword evidence="1" id="KW-0175">Coiled coil</keyword>
<feature type="compositionally biased region" description="Low complexity" evidence="2">
    <location>
        <begin position="94"/>
        <end position="104"/>
    </location>
</feature>
<gene>
    <name evidence="3" type="ORF">PPENT_87.1.T0010543</name>
</gene>
<comment type="caution">
    <text evidence="3">The sequence shown here is derived from an EMBL/GenBank/DDBJ whole genome shotgun (WGS) entry which is preliminary data.</text>
</comment>
<sequence>MINEAKFELLKQIDYWTQDLQKYQKQHAKEIELFYLERLAITNMNLSNMEQIIRKYEQLKMLYQEITNNHSQKQSDDTFNTLYNKYCNEKKSKQSIAQSQKKSINNNTTVQNKGRNSNQNPNINTNKDQKMNNQQSSIQPTQIIDEYIDEIDYYADKVTHLQHKIEQHSHEELLGQLNQLQLEQESLQSDYNAIIEENERLKVDIQDNQQRNTIDNGIKTFIKSEFDRVKSDNQRQHLKISEVLKLQHPENNPLTFAHLGTLYVLDSKHTGLITIDQLFHFAQYCGRNLKNVQAYEFQSQLQGLCTSMLWDQICKNGIDHVTEWFIRLLTTNDTVITYQSHQFIKLETVQILYELSNTKIMSNIDIQQFVDLLQQAGEEAGLMSLDQEELDEFVPLEICSEFIKNFLNGFKTLMLEIGFSNNGK</sequence>
<protein>
    <submittedName>
        <fullName evidence="3">Uncharacterized protein</fullName>
    </submittedName>
</protein>
<evidence type="ECO:0000313" key="4">
    <source>
        <dbReference type="Proteomes" id="UP000689195"/>
    </source>
</evidence>
<organism evidence="3 4">
    <name type="scientific">Paramecium pentaurelia</name>
    <dbReference type="NCBI Taxonomy" id="43138"/>
    <lineage>
        <taxon>Eukaryota</taxon>
        <taxon>Sar</taxon>
        <taxon>Alveolata</taxon>
        <taxon>Ciliophora</taxon>
        <taxon>Intramacronucleata</taxon>
        <taxon>Oligohymenophorea</taxon>
        <taxon>Peniculida</taxon>
        <taxon>Parameciidae</taxon>
        <taxon>Paramecium</taxon>
    </lineage>
</organism>
<dbReference type="OrthoDB" id="10257659at2759"/>
<dbReference type="EMBL" id="CAJJDO010000001">
    <property type="protein sequence ID" value="CAD8132302.1"/>
    <property type="molecule type" value="Genomic_DNA"/>
</dbReference>
<keyword evidence="4" id="KW-1185">Reference proteome</keyword>
<feature type="region of interest" description="Disordered" evidence="2">
    <location>
        <begin position="94"/>
        <end position="137"/>
    </location>
</feature>
<dbReference type="AlphaFoldDB" id="A0A8S1RXX8"/>
<feature type="compositionally biased region" description="Polar residues" evidence="2">
    <location>
        <begin position="105"/>
        <end position="137"/>
    </location>
</feature>
<evidence type="ECO:0000256" key="2">
    <source>
        <dbReference type="SAM" id="MobiDB-lite"/>
    </source>
</evidence>
<evidence type="ECO:0000313" key="3">
    <source>
        <dbReference type="EMBL" id="CAD8132302.1"/>
    </source>
</evidence>
<name>A0A8S1RXX8_9CILI</name>
<accession>A0A8S1RXX8</accession>
<reference evidence="3" key="1">
    <citation type="submission" date="2021-01" db="EMBL/GenBank/DDBJ databases">
        <authorList>
            <consortium name="Genoscope - CEA"/>
            <person name="William W."/>
        </authorList>
    </citation>
    <scope>NUCLEOTIDE SEQUENCE</scope>
</reference>
<feature type="coiled-coil region" evidence="1">
    <location>
        <begin position="170"/>
        <end position="211"/>
    </location>
</feature>